<dbReference type="EMBL" id="CACTIH010001991">
    <property type="protein sequence ID" value="CAA2970986.1"/>
    <property type="molecule type" value="Genomic_DNA"/>
</dbReference>
<accession>A0A8S0QXI5</accession>
<evidence type="ECO:0000313" key="1">
    <source>
        <dbReference type="EMBL" id="CAA2970986.1"/>
    </source>
</evidence>
<proteinExistence type="predicted"/>
<protein>
    <submittedName>
        <fullName evidence="1">Uncharacterized protein</fullName>
    </submittedName>
</protein>
<organism evidence="1 2">
    <name type="scientific">Olea europaea subsp. europaea</name>
    <dbReference type="NCBI Taxonomy" id="158383"/>
    <lineage>
        <taxon>Eukaryota</taxon>
        <taxon>Viridiplantae</taxon>
        <taxon>Streptophyta</taxon>
        <taxon>Embryophyta</taxon>
        <taxon>Tracheophyta</taxon>
        <taxon>Spermatophyta</taxon>
        <taxon>Magnoliopsida</taxon>
        <taxon>eudicotyledons</taxon>
        <taxon>Gunneridae</taxon>
        <taxon>Pentapetalae</taxon>
        <taxon>asterids</taxon>
        <taxon>lamiids</taxon>
        <taxon>Lamiales</taxon>
        <taxon>Oleaceae</taxon>
        <taxon>Oleeae</taxon>
        <taxon>Olea</taxon>
    </lineage>
</organism>
<dbReference type="Gramene" id="OE9A043980T1">
    <property type="protein sequence ID" value="OE9A043980C1"/>
    <property type="gene ID" value="OE9A043980"/>
</dbReference>
<dbReference type="AlphaFoldDB" id="A0A8S0QXI5"/>
<dbReference type="Proteomes" id="UP000594638">
    <property type="component" value="Unassembled WGS sequence"/>
</dbReference>
<gene>
    <name evidence="1" type="ORF">OLEA9_A043980</name>
</gene>
<comment type="caution">
    <text evidence="1">The sequence shown here is derived from an EMBL/GenBank/DDBJ whole genome shotgun (WGS) entry which is preliminary data.</text>
</comment>
<name>A0A8S0QXI5_OLEEU</name>
<sequence length="98" mass="10863">MAYASDSMSCRATYTLCSSARILGGLGFIWCSWEDERLVGVVTSGGANIQRGGTIARAGLYWNFEYLSSIRPVAIAEVDHRQMVKKKKARFGKFPFFG</sequence>
<evidence type="ECO:0000313" key="2">
    <source>
        <dbReference type="Proteomes" id="UP000594638"/>
    </source>
</evidence>
<keyword evidence="2" id="KW-1185">Reference proteome</keyword>
<reference evidence="1 2" key="1">
    <citation type="submission" date="2019-12" db="EMBL/GenBank/DDBJ databases">
        <authorList>
            <person name="Alioto T."/>
            <person name="Alioto T."/>
            <person name="Gomez Garrido J."/>
        </authorList>
    </citation>
    <scope>NUCLEOTIDE SEQUENCE [LARGE SCALE GENOMIC DNA]</scope>
</reference>